<dbReference type="PANTHER" id="PTHR36435:SF1">
    <property type="entry name" value="CAAX AMINO TERMINAL PROTEASE FAMILY PROTEIN"/>
    <property type="match status" value="1"/>
</dbReference>
<evidence type="ECO:0000256" key="1">
    <source>
        <dbReference type="SAM" id="Phobius"/>
    </source>
</evidence>
<keyword evidence="1" id="KW-0812">Transmembrane</keyword>
<dbReference type="STRING" id="1168035.SAMN05444280_12012"/>
<organism evidence="3 4">
    <name type="scientific">Tangfeifania diversioriginum</name>
    <dbReference type="NCBI Taxonomy" id="1168035"/>
    <lineage>
        <taxon>Bacteria</taxon>
        <taxon>Pseudomonadati</taxon>
        <taxon>Bacteroidota</taxon>
        <taxon>Bacteroidia</taxon>
        <taxon>Marinilabiliales</taxon>
        <taxon>Prolixibacteraceae</taxon>
        <taxon>Tangfeifania</taxon>
    </lineage>
</organism>
<feature type="transmembrane region" description="Helical" evidence="1">
    <location>
        <begin position="119"/>
        <end position="138"/>
    </location>
</feature>
<dbReference type="PANTHER" id="PTHR36435">
    <property type="entry name" value="SLR1288 PROTEIN"/>
    <property type="match status" value="1"/>
</dbReference>
<dbReference type="AlphaFoldDB" id="A0A1M6JFY7"/>
<keyword evidence="4" id="KW-1185">Reference proteome</keyword>
<dbReference type="InterPro" id="IPR003675">
    <property type="entry name" value="Rce1/LyrA-like_dom"/>
</dbReference>
<protein>
    <recommendedName>
        <fullName evidence="2">CAAX prenyl protease 2/Lysostaphin resistance protein A-like domain-containing protein</fullName>
    </recommendedName>
</protein>
<gene>
    <name evidence="3" type="ORF">SAMN05444280_12012</name>
</gene>
<reference evidence="3 4" key="1">
    <citation type="submission" date="2016-11" db="EMBL/GenBank/DDBJ databases">
        <authorList>
            <person name="Jaros S."/>
            <person name="Januszkiewicz K."/>
            <person name="Wedrychowicz H."/>
        </authorList>
    </citation>
    <scope>NUCLEOTIDE SEQUENCE [LARGE SCALE GENOMIC DNA]</scope>
    <source>
        <strain evidence="3 4">DSM 27063</strain>
    </source>
</reference>
<dbReference type="GO" id="GO:0004175">
    <property type="term" value="F:endopeptidase activity"/>
    <property type="evidence" value="ECO:0007669"/>
    <property type="project" value="UniProtKB-ARBA"/>
</dbReference>
<evidence type="ECO:0000313" key="3">
    <source>
        <dbReference type="EMBL" id="SHJ45628.1"/>
    </source>
</evidence>
<evidence type="ECO:0000259" key="2">
    <source>
        <dbReference type="Pfam" id="PF02517"/>
    </source>
</evidence>
<feature type="transmembrane region" description="Helical" evidence="1">
    <location>
        <begin position="173"/>
        <end position="190"/>
    </location>
</feature>
<keyword evidence="1" id="KW-1133">Transmembrane helix</keyword>
<sequence length="257" mass="29617">MKETFFPNKIIHIIGLLFASLLLTMPFFFFVGANSNTGSELHQTIFFVLVCFVFIGITYWINYRKKQRFSWNFKIINNRLLYLMLVLLFAFSVGINKPVNTFIEQILQNETEISNPFNRPFFAFGAVLIAPILEEIIFRGIILRGLLTRYSPKYAIVFSALIFGLIHGKPLQIWGAFIIGLIFGWIYYKTQSIGTTILLHAFLNLTVLLTNYLLFEYAILDSLTLHIFLLSISIPVIYLAAKHLISKLNTIKNEKTN</sequence>
<dbReference type="OrthoDB" id="158986at2"/>
<name>A0A1M6JFY7_9BACT</name>
<accession>A0A1M6JFY7</accession>
<evidence type="ECO:0000313" key="4">
    <source>
        <dbReference type="Proteomes" id="UP000184050"/>
    </source>
</evidence>
<dbReference type="RefSeq" id="WP_073170125.1">
    <property type="nucleotide sequence ID" value="NZ_FQZE01000020.1"/>
</dbReference>
<feature type="domain" description="CAAX prenyl protease 2/Lysostaphin resistance protein A-like" evidence="2">
    <location>
        <begin position="120"/>
        <end position="205"/>
    </location>
</feature>
<feature type="transmembrane region" description="Helical" evidence="1">
    <location>
        <begin position="81"/>
        <end position="99"/>
    </location>
</feature>
<dbReference type="InterPro" id="IPR052710">
    <property type="entry name" value="CAAX_protease"/>
</dbReference>
<dbReference type="Proteomes" id="UP000184050">
    <property type="component" value="Unassembled WGS sequence"/>
</dbReference>
<proteinExistence type="predicted"/>
<keyword evidence="1" id="KW-0472">Membrane</keyword>
<feature type="transmembrane region" description="Helical" evidence="1">
    <location>
        <begin position="150"/>
        <end position="167"/>
    </location>
</feature>
<feature type="transmembrane region" description="Helical" evidence="1">
    <location>
        <begin position="225"/>
        <end position="245"/>
    </location>
</feature>
<feature type="transmembrane region" description="Helical" evidence="1">
    <location>
        <begin position="44"/>
        <end position="61"/>
    </location>
</feature>
<dbReference type="EMBL" id="FQZE01000020">
    <property type="protein sequence ID" value="SHJ45628.1"/>
    <property type="molecule type" value="Genomic_DNA"/>
</dbReference>
<dbReference type="GO" id="GO:0080120">
    <property type="term" value="P:CAAX-box protein maturation"/>
    <property type="evidence" value="ECO:0007669"/>
    <property type="project" value="UniProtKB-ARBA"/>
</dbReference>
<feature type="transmembrane region" description="Helical" evidence="1">
    <location>
        <begin position="197"/>
        <end position="219"/>
    </location>
</feature>
<dbReference type="Pfam" id="PF02517">
    <property type="entry name" value="Rce1-like"/>
    <property type="match status" value="1"/>
</dbReference>
<feature type="transmembrane region" description="Helical" evidence="1">
    <location>
        <begin position="12"/>
        <end position="32"/>
    </location>
</feature>